<dbReference type="GO" id="GO:0030145">
    <property type="term" value="F:manganese ion binding"/>
    <property type="evidence" value="ECO:0007669"/>
    <property type="project" value="UniProtKB-UniRule"/>
</dbReference>
<dbReference type="InterPro" id="IPR004843">
    <property type="entry name" value="Calcineurin-like_PHP"/>
</dbReference>
<feature type="binding site" evidence="10">
    <location>
        <position position="210"/>
    </location>
    <ligand>
        <name>Mn(2+)</name>
        <dbReference type="ChEBI" id="CHEBI:29035"/>
        <label>2</label>
    </ligand>
</feature>
<keyword evidence="5 10" id="KW-0479">Metal-binding</keyword>
<dbReference type="AlphaFoldDB" id="A0A5C8KYX5"/>
<keyword evidence="13" id="KW-1185">Reference proteome</keyword>
<evidence type="ECO:0000256" key="7">
    <source>
        <dbReference type="ARBA" id="ARBA00023098"/>
    </source>
</evidence>
<dbReference type="EMBL" id="VRTS01000001">
    <property type="protein sequence ID" value="TXK66027.1"/>
    <property type="molecule type" value="Genomic_DNA"/>
</dbReference>
<feature type="binding site" evidence="10">
    <location>
        <position position="89"/>
    </location>
    <ligand>
        <name>Mn(2+)</name>
        <dbReference type="ChEBI" id="CHEBI:29035"/>
        <label>2</label>
    </ligand>
</feature>
<protein>
    <recommendedName>
        <fullName evidence="10">UDP-2,3-diacylglucosamine hydrolase</fullName>
        <ecNumber evidence="10">3.6.1.54</ecNumber>
    </recommendedName>
    <alternativeName>
        <fullName evidence="10">UDP-2,3-diacylglucosamine diphosphatase</fullName>
    </alternativeName>
</protein>
<comment type="similarity">
    <text evidence="10">Belongs to the LpxH family.</text>
</comment>
<evidence type="ECO:0000256" key="5">
    <source>
        <dbReference type="ARBA" id="ARBA00022723"/>
    </source>
</evidence>
<dbReference type="GO" id="GO:0005737">
    <property type="term" value="C:cytoplasm"/>
    <property type="evidence" value="ECO:0007669"/>
    <property type="project" value="InterPro"/>
</dbReference>
<name>A0A5C8KYX5_9GAMM</name>
<keyword evidence="7 10" id="KW-0443">Lipid metabolism</keyword>
<dbReference type="SUPFAM" id="SSF56300">
    <property type="entry name" value="Metallo-dependent phosphatases"/>
    <property type="match status" value="1"/>
</dbReference>
<reference evidence="12 13" key="1">
    <citation type="submission" date="2019-08" db="EMBL/GenBank/DDBJ databases">
        <authorList>
            <person name="Karlyshev A.V."/>
        </authorList>
    </citation>
    <scope>NUCLEOTIDE SEQUENCE [LARGE SCALE GENOMIC DNA]</scope>
    <source>
        <strain evidence="12 13">Alg18-2.2</strain>
    </source>
</reference>
<dbReference type="NCBIfam" id="TIGR01854">
    <property type="entry name" value="lipid_A_lpxH"/>
    <property type="match status" value="1"/>
</dbReference>
<feature type="binding site" evidence="10">
    <location>
        <position position="18"/>
    </location>
    <ligand>
        <name>Mn(2+)</name>
        <dbReference type="ChEBI" id="CHEBI:29035"/>
        <label>1</label>
    </ligand>
</feature>
<feature type="binding site" evidence="10">
    <location>
        <position position="132"/>
    </location>
    <ligand>
        <name>substrate</name>
    </ligand>
</feature>
<keyword evidence="8 10" id="KW-0472">Membrane</keyword>
<dbReference type="GO" id="GO:0019897">
    <property type="term" value="C:extrinsic component of plasma membrane"/>
    <property type="evidence" value="ECO:0007669"/>
    <property type="project" value="UniProtKB-UniRule"/>
</dbReference>
<evidence type="ECO:0000256" key="6">
    <source>
        <dbReference type="ARBA" id="ARBA00022801"/>
    </source>
</evidence>
<evidence type="ECO:0000256" key="2">
    <source>
        <dbReference type="ARBA" id="ARBA00022516"/>
    </source>
</evidence>
<dbReference type="CDD" id="cd07398">
    <property type="entry name" value="MPP_YbbF-LpxH"/>
    <property type="match status" value="1"/>
</dbReference>
<comment type="cofactor">
    <cofactor evidence="10">
        <name>Mn(2+)</name>
        <dbReference type="ChEBI" id="CHEBI:29035"/>
    </cofactor>
    <text evidence="10">Binds 2 Mn(2+) ions per subunit in a binuclear metal center.</text>
</comment>
<dbReference type="PANTHER" id="PTHR34990:SF1">
    <property type="entry name" value="UDP-2,3-DIACYLGLUCOSAMINE HYDROLASE"/>
    <property type="match status" value="1"/>
</dbReference>
<feature type="binding site" evidence="10">
    <location>
        <begin position="89"/>
        <end position="90"/>
    </location>
    <ligand>
        <name>substrate</name>
    </ligand>
</feature>
<organism evidence="12 13">
    <name type="scientific">Alkalisalibacterium limincola</name>
    <dbReference type="NCBI Taxonomy" id="2699169"/>
    <lineage>
        <taxon>Bacteria</taxon>
        <taxon>Pseudomonadati</taxon>
        <taxon>Pseudomonadota</taxon>
        <taxon>Gammaproteobacteria</taxon>
        <taxon>Lysobacterales</taxon>
        <taxon>Lysobacteraceae</taxon>
        <taxon>Alkalisalibacterium</taxon>
    </lineage>
</organism>
<accession>A0A5C8KYX5</accession>
<keyword evidence="1 10" id="KW-1003">Cell membrane</keyword>
<keyword evidence="2 10" id="KW-0444">Lipid biosynthesis</keyword>
<evidence type="ECO:0000313" key="13">
    <source>
        <dbReference type="Proteomes" id="UP000321248"/>
    </source>
</evidence>
<keyword evidence="9 10" id="KW-0464">Manganese</keyword>
<feature type="binding site" evidence="10">
    <location>
        <position position="170"/>
    </location>
    <ligand>
        <name>substrate</name>
    </ligand>
</feature>
<feature type="binding site" evidence="10">
    <location>
        <position position="210"/>
    </location>
    <ligand>
        <name>substrate</name>
    </ligand>
</feature>
<keyword evidence="3 10" id="KW-0997">Cell inner membrane</keyword>
<dbReference type="Pfam" id="PF00149">
    <property type="entry name" value="Metallophos"/>
    <property type="match status" value="1"/>
</dbReference>
<proteinExistence type="inferred from homology"/>
<gene>
    <name evidence="10 12" type="primary">lpxH</name>
    <name evidence="12" type="ORF">FU658_02940</name>
</gene>
<keyword evidence="6 10" id="KW-0378">Hydrolase</keyword>
<feature type="binding site" evidence="10">
    <location>
        <position position="20"/>
    </location>
    <ligand>
        <name>Mn(2+)</name>
        <dbReference type="ChEBI" id="CHEBI:29035"/>
        <label>1</label>
    </ligand>
</feature>
<comment type="caution">
    <text evidence="12">The sequence shown here is derived from an EMBL/GenBank/DDBJ whole genome shotgun (WGS) entry which is preliminary data.</text>
</comment>
<dbReference type="EC" id="3.6.1.54" evidence="10"/>
<feature type="domain" description="Calcineurin-like phosphoesterase" evidence="11">
    <location>
        <begin position="13"/>
        <end position="214"/>
    </location>
</feature>
<evidence type="ECO:0000256" key="1">
    <source>
        <dbReference type="ARBA" id="ARBA00022475"/>
    </source>
</evidence>
<dbReference type="OrthoDB" id="9783283at2"/>
<evidence type="ECO:0000256" key="10">
    <source>
        <dbReference type="HAMAP-Rule" id="MF_00575"/>
    </source>
</evidence>
<evidence type="ECO:0000256" key="4">
    <source>
        <dbReference type="ARBA" id="ARBA00022556"/>
    </source>
</evidence>
<comment type="pathway">
    <text evidence="10">Glycolipid biosynthesis; lipid IV(A) biosynthesis; lipid IV(A) from (3R)-3-hydroxytetradecanoyl-[acyl-carrier-protein] and UDP-N-acetyl-alpha-D-glucosamine: step 4/6.</text>
</comment>
<dbReference type="HAMAP" id="MF_00575">
    <property type="entry name" value="LpxH"/>
    <property type="match status" value="1"/>
</dbReference>
<comment type="catalytic activity">
    <reaction evidence="10">
        <text>UDP-2-N,3-O-bis[(3R)-3-hydroxytetradecanoyl]-alpha-D-glucosamine + H2O = 2-N,3-O-bis[(3R)-3-hydroxytetradecanoyl]-alpha-D-glucosaminyl 1-phosphate + UMP + 2 H(+)</text>
        <dbReference type="Rhea" id="RHEA:25213"/>
        <dbReference type="ChEBI" id="CHEBI:15377"/>
        <dbReference type="ChEBI" id="CHEBI:15378"/>
        <dbReference type="ChEBI" id="CHEBI:57865"/>
        <dbReference type="ChEBI" id="CHEBI:57957"/>
        <dbReference type="ChEBI" id="CHEBI:78847"/>
        <dbReference type="EC" id="3.6.1.54"/>
    </reaction>
</comment>
<dbReference type="GO" id="GO:0008758">
    <property type="term" value="F:UDP-2,3-diacylglucosamine hydrolase activity"/>
    <property type="evidence" value="ECO:0007669"/>
    <property type="project" value="UniProtKB-UniRule"/>
</dbReference>
<comment type="subcellular location">
    <subcellularLocation>
        <location evidence="10">Cell inner membrane</location>
        <topology evidence="10">Peripheral membrane protein</topology>
        <orientation evidence="10">Cytoplasmic side</orientation>
    </subcellularLocation>
</comment>
<dbReference type="Gene3D" id="3.60.21.10">
    <property type="match status" value="1"/>
</dbReference>
<evidence type="ECO:0000256" key="3">
    <source>
        <dbReference type="ARBA" id="ARBA00022519"/>
    </source>
</evidence>
<dbReference type="GO" id="GO:0009245">
    <property type="term" value="P:lipid A biosynthetic process"/>
    <property type="evidence" value="ECO:0007669"/>
    <property type="project" value="UniProtKB-UniRule"/>
</dbReference>
<dbReference type="NCBIfam" id="NF003743">
    <property type="entry name" value="PRK05340.1"/>
    <property type="match status" value="1"/>
</dbReference>
<comment type="function">
    <text evidence="10">Hydrolyzes the pyrophosphate bond of UDP-2,3-diacylglucosamine to yield 2,3-diacylglucosamine 1-phosphate (lipid X) and UMP by catalyzing the attack of water at the alpha-P atom. Involved in the biosynthesis of lipid A, a phosphorylated glycolipid that anchors the lipopolysaccharide to the outer membrane of the cell.</text>
</comment>
<keyword evidence="4 10" id="KW-0441">Lipid A biosynthesis</keyword>
<dbReference type="InterPro" id="IPR010138">
    <property type="entry name" value="UDP-diacylglucosamine_Hdrlase"/>
</dbReference>
<dbReference type="InterPro" id="IPR043461">
    <property type="entry name" value="LpxH-like"/>
</dbReference>
<sequence>MPSESPRTAKPTTLFVSDLHLDASRPQATAAFLAFLAGEASQADALYILGDLFEAWVGDDDTSEPGASVASALARLSASGVAVHFMRGNRDFLLGEAYAGRCGMRLLADPCVVRLQGEPVLLTHGDLLCTDDLAYQDFRRQVHDPAWQRQFLAQPLAARHAFAAKAREASRAHHATVVSAGQAEEITDVSPDTVEATFVRFGVQRMIHGHTHRPAVHELHAGGRGRTRVVLGDWYDQGSVLRVGAGGWSLDRLAIGAS</sequence>
<dbReference type="UniPathway" id="UPA00359">
    <property type="reaction ID" value="UER00480"/>
</dbReference>
<feature type="binding site" evidence="10">
    <location>
        <position position="51"/>
    </location>
    <ligand>
        <name>Mn(2+)</name>
        <dbReference type="ChEBI" id="CHEBI:29035"/>
        <label>2</label>
    </ligand>
</feature>
<feature type="binding site" evidence="10">
    <location>
        <position position="212"/>
    </location>
    <ligand>
        <name>Mn(2+)</name>
        <dbReference type="ChEBI" id="CHEBI:29035"/>
        <label>1</label>
    </ligand>
</feature>
<evidence type="ECO:0000259" key="11">
    <source>
        <dbReference type="Pfam" id="PF00149"/>
    </source>
</evidence>
<evidence type="ECO:0000313" key="12">
    <source>
        <dbReference type="EMBL" id="TXK66027.1"/>
    </source>
</evidence>
<comment type="caution">
    <text evidence="10">Lacks conserved residue(s) required for the propagation of feature annotation.</text>
</comment>
<dbReference type="Proteomes" id="UP000321248">
    <property type="component" value="Unassembled WGS sequence"/>
</dbReference>
<evidence type="ECO:0000256" key="8">
    <source>
        <dbReference type="ARBA" id="ARBA00023136"/>
    </source>
</evidence>
<dbReference type="RefSeq" id="WP_147890700.1">
    <property type="nucleotide sequence ID" value="NZ_VRTS01000001.1"/>
</dbReference>
<dbReference type="InterPro" id="IPR029052">
    <property type="entry name" value="Metallo-depent_PP-like"/>
</dbReference>
<feature type="binding site" evidence="10">
    <location>
        <position position="124"/>
    </location>
    <ligand>
        <name>Mn(2+)</name>
        <dbReference type="ChEBI" id="CHEBI:29035"/>
        <label>2</label>
    </ligand>
</feature>
<evidence type="ECO:0000256" key="9">
    <source>
        <dbReference type="ARBA" id="ARBA00023211"/>
    </source>
</evidence>
<feature type="binding site" evidence="10">
    <location>
        <position position="51"/>
    </location>
    <ligand>
        <name>Mn(2+)</name>
        <dbReference type="ChEBI" id="CHEBI:29035"/>
        <label>1</label>
    </ligand>
</feature>
<dbReference type="PANTHER" id="PTHR34990">
    <property type="entry name" value="UDP-2,3-DIACYLGLUCOSAMINE HYDROLASE-RELATED"/>
    <property type="match status" value="1"/>
</dbReference>